<evidence type="ECO:0000313" key="2">
    <source>
        <dbReference type="RefSeq" id="XP_029639047.1"/>
    </source>
</evidence>
<evidence type="ECO:0000313" key="1">
    <source>
        <dbReference type="Proteomes" id="UP000515154"/>
    </source>
</evidence>
<dbReference type="Pfam" id="PF08241">
    <property type="entry name" value="Methyltransf_11"/>
    <property type="match status" value="1"/>
</dbReference>
<protein>
    <submittedName>
        <fullName evidence="2">Methyltransferase-like protein 7A</fullName>
    </submittedName>
</protein>
<dbReference type="GO" id="GO:0008757">
    <property type="term" value="F:S-adenosylmethionine-dependent methyltransferase activity"/>
    <property type="evidence" value="ECO:0007669"/>
    <property type="project" value="InterPro"/>
</dbReference>
<dbReference type="RefSeq" id="XP_029639047.1">
    <property type="nucleotide sequence ID" value="XM_029783187.2"/>
</dbReference>
<reference evidence="2" key="1">
    <citation type="submission" date="2025-08" db="UniProtKB">
        <authorList>
            <consortium name="RefSeq"/>
        </authorList>
    </citation>
    <scope>IDENTIFICATION</scope>
</reference>
<dbReference type="CDD" id="cd02440">
    <property type="entry name" value="AdoMet_MTases"/>
    <property type="match status" value="1"/>
</dbReference>
<organism evidence="1 2">
    <name type="scientific">Octopus sinensis</name>
    <name type="common">East Asian common octopus</name>
    <dbReference type="NCBI Taxonomy" id="2607531"/>
    <lineage>
        <taxon>Eukaryota</taxon>
        <taxon>Metazoa</taxon>
        <taxon>Spiralia</taxon>
        <taxon>Lophotrochozoa</taxon>
        <taxon>Mollusca</taxon>
        <taxon>Cephalopoda</taxon>
        <taxon>Coleoidea</taxon>
        <taxon>Octopodiformes</taxon>
        <taxon>Octopoda</taxon>
        <taxon>Incirrata</taxon>
        <taxon>Octopodidae</taxon>
        <taxon>Octopus</taxon>
    </lineage>
</organism>
<dbReference type="Gene3D" id="3.40.50.150">
    <property type="entry name" value="Vaccinia Virus protein VP39"/>
    <property type="match status" value="1"/>
</dbReference>
<accession>A0A6P7SKR0</accession>
<dbReference type="KEGG" id="osn:115214125"/>
<dbReference type="SUPFAM" id="SSF53335">
    <property type="entry name" value="S-adenosyl-L-methionine-dependent methyltransferases"/>
    <property type="match status" value="1"/>
</dbReference>
<gene>
    <name evidence="2" type="primary">LOC115214125</name>
</gene>
<dbReference type="PANTHER" id="PTHR45036">
    <property type="entry name" value="METHYLTRANSFERASE LIKE 7B"/>
    <property type="match status" value="1"/>
</dbReference>
<keyword evidence="1" id="KW-1185">Reference proteome</keyword>
<name>A0A6P7SKR0_9MOLL</name>
<dbReference type="PANTHER" id="PTHR45036:SF1">
    <property type="entry name" value="METHYLTRANSFERASE LIKE 7A"/>
    <property type="match status" value="1"/>
</dbReference>
<proteinExistence type="predicted"/>
<dbReference type="AlphaFoldDB" id="A0A6P7SKR0"/>
<dbReference type="InterPro" id="IPR052356">
    <property type="entry name" value="Thiol_S-MT"/>
</dbReference>
<dbReference type="InterPro" id="IPR013216">
    <property type="entry name" value="Methyltransf_11"/>
</dbReference>
<sequence length="250" mass="29183">MAEQYDLVIEFLSDNWPHITMVLALMLVVYLFVFKRIHCYLPYITRKTIHGSLNSEMTFQMSRLFHPLKVEQLKLDRPLEILDLSGASSRIDYFPTDSHVTSMDSNPFIRAYMEAKGVECKQAIFKEFIESSIDDLEDLESESFDSVVSFQTLCSVGEPEIVLQEILRILRPGGTFYFFEHTKSKLLTFLRLRQYFCCILWYLLFGRCRLLRDTSQQVEQAGFSTYSYEKLNHSTFYTVQSPTIFGVATK</sequence>
<dbReference type="InterPro" id="IPR029063">
    <property type="entry name" value="SAM-dependent_MTases_sf"/>
</dbReference>
<dbReference type="Proteomes" id="UP000515154">
    <property type="component" value="Linkage group LG7"/>
</dbReference>